<reference evidence="2 3" key="1">
    <citation type="submission" date="2020-07" db="EMBL/GenBank/DDBJ databases">
        <title>Thermogemmata thermophila gen. nov., sp. nov., a novel moderate thermophilic planctomycete from a Kamchatka hot spring.</title>
        <authorList>
            <person name="Elcheninov A.G."/>
            <person name="Podosokorskaya O.A."/>
            <person name="Kovaleva O.L."/>
            <person name="Novikov A."/>
            <person name="Bonch-Osmolovskaya E.A."/>
            <person name="Toshchakov S.V."/>
            <person name="Kublanov I.V."/>
        </authorList>
    </citation>
    <scope>NUCLEOTIDE SEQUENCE [LARGE SCALE GENOMIC DNA]</scope>
    <source>
        <strain evidence="2 3">2918</strain>
    </source>
</reference>
<feature type="domain" description="Phospholipid/glycerol acyltransferase" evidence="1">
    <location>
        <begin position="1"/>
        <end position="108"/>
    </location>
</feature>
<dbReference type="SUPFAM" id="SSF56801">
    <property type="entry name" value="Acetyl-CoA synthetase-like"/>
    <property type="match status" value="1"/>
</dbReference>
<dbReference type="InterPro" id="IPR050237">
    <property type="entry name" value="ATP-dep_AMP-bd_enzyme"/>
</dbReference>
<dbReference type="EMBL" id="JACEFB010000009">
    <property type="protein sequence ID" value="MBA2226887.1"/>
    <property type="molecule type" value="Genomic_DNA"/>
</dbReference>
<dbReference type="RefSeq" id="WP_194538381.1">
    <property type="nucleotide sequence ID" value="NZ_JACEFB010000009.1"/>
</dbReference>
<dbReference type="CDD" id="cd07989">
    <property type="entry name" value="LPLAT_AGPAT-like"/>
    <property type="match status" value="1"/>
</dbReference>
<evidence type="ECO:0000259" key="1">
    <source>
        <dbReference type="SMART" id="SM00563"/>
    </source>
</evidence>
<dbReference type="Proteomes" id="UP000542342">
    <property type="component" value="Unassembled WGS sequence"/>
</dbReference>
<gene>
    <name evidence="2" type="ORF">H0921_12010</name>
</gene>
<dbReference type="PANTHER" id="PTHR43767">
    <property type="entry name" value="LONG-CHAIN-FATTY-ACID--COA LIGASE"/>
    <property type="match status" value="1"/>
</dbReference>
<evidence type="ECO:0000313" key="2">
    <source>
        <dbReference type="EMBL" id="MBA2226887.1"/>
    </source>
</evidence>
<sequence>WLLLGVACPRPVQFVLWGRYYRQPLLRWLLSWGRHHTIRIDDEVQRPHTVEACLQQIAAALRSGQAVVLFAEGKLTRCVAMRRFGRGLERVLRLAPEAVVVPAGIYGLWGSWWAPSGGRAFGKLPRWRPRVWIGFGSPLPPTLSAADYRQAVQEVLCELAIRDSDYLLALPRVFVRQAARLRLLGRPCIIDHASGSRRVLSWGKTYAAACCVADYLRSRLGSDPHVGVWLPTGLGSALANLAIALLHRAAVNLNYTAGAAAVHSAIRQADLRLIVTARRFLERCPLSIPEGVALVTLEEILDSVTSWQRLRHFLAALLLPGWLLERRHRLHRLRLDDVLTIVFSSGSTGEPKGVILTHRNVGSNVFAAIQTIEIQRQDRLCGVLPFFHSFGYTVCLWAPLAAGCRAIYYPDPRAAQEVGAIVRQEQATILLSTATFLRFYLRRCGPDDFRSIRILICGAEKLPVALQKEFEDKFGVRPLEGYGCTELSPVVSTNLHDLIVGDDVQVRNRPGTVGQPIVGVAVRACAVELPHRPLPVGSEGVLWVKGPNVMAGYLHQPAKTAEVIQNGWYCTGDIGCLDADGFIRITGRLSRFAKIGGEMVPLERLDEELHEILEARGERYLAVAAIPDARRGERLVVLYLASIADRLEATLSALAQRGLPPLWIPDRRDCFLVDSMPVLGSGKLDLKRLSEVAQELANR</sequence>
<dbReference type="InterPro" id="IPR042099">
    <property type="entry name" value="ANL_N_sf"/>
</dbReference>
<dbReference type="PANTHER" id="PTHR43767:SF10">
    <property type="entry name" value="SURFACTIN SYNTHASE SUBUNIT 1"/>
    <property type="match status" value="1"/>
</dbReference>
<dbReference type="Gene3D" id="3.40.50.12780">
    <property type="entry name" value="N-terminal domain of ligase-like"/>
    <property type="match status" value="1"/>
</dbReference>
<organism evidence="2 3">
    <name type="scientific">Thermogemmata fonticola</name>
    <dbReference type="NCBI Taxonomy" id="2755323"/>
    <lineage>
        <taxon>Bacteria</taxon>
        <taxon>Pseudomonadati</taxon>
        <taxon>Planctomycetota</taxon>
        <taxon>Planctomycetia</taxon>
        <taxon>Gemmatales</taxon>
        <taxon>Gemmataceae</taxon>
        <taxon>Thermogemmata</taxon>
    </lineage>
</organism>
<dbReference type="PROSITE" id="PS00455">
    <property type="entry name" value="AMP_BINDING"/>
    <property type="match status" value="1"/>
</dbReference>
<dbReference type="Gene3D" id="3.30.300.30">
    <property type="match status" value="1"/>
</dbReference>
<feature type="non-terminal residue" evidence="2">
    <location>
        <position position="1"/>
    </location>
</feature>
<dbReference type="GO" id="GO:0016746">
    <property type="term" value="F:acyltransferase activity"/>
    <property type="evidence" value="ECO:0007669"/>
    <property type="project" value="InterPro"/>
</dbReference>
<dbReference type="SMART" id="SM00563">
    <property type="entry name" value="PlsC"/>
    <property type="match status" value="1"/>
</dbReference>
<dbReference type="InterPro" id="IPR000873">
    <property type="entry name" value="AMP-dep_synth/lig_dom"/>
</dbReference>
<dbReference type="Pfam" id="PF01553">
    <property type="entry name" value="Acyltransferase"/>
    <property type="match status" value="1"/>
</dbReference>
<proteinExistence type="predicted"/>
<comment type="caution">
    <text evidence="2">The sequence shown here is derived from an EMBL/GenBank/DDBJ whole genome shotgun (WGS) entry which is preliminary data.</text>
</comment>
<dbReference type="InterPro" id="IPR002123">
    <property type="entry name" value="Plipid/glycerol_acylTrfase"/>
</dbReference>
<dbReference type="InterPro" id="IPR045851">
    <property type="entry name" value="AMP-bd_C_sf"/>
</dbReference>
<protein>
    <submittedName>
        <fullName evidence="2">AMP-binding protein</fullName>
    </submittedName>
</protein>
<evidence type="ECO:0000313" key="3">
    <source>
        <dbReference type="Proteomes" id="UP000542342"/>
    </source>
</evidence>
<dbReference type="InterPro" id="IPR020845">
    <property type="entry name" value="AMP-binding_CS"/>
</dbReference>
<accession>A0A7V8VFJ0</accession>
<keyword evidence="3" id="KW-1185">Reference proteome</keyword>
<dbReference type="AlphaFoldDB" id="A0A7V8VFJ0"/>
<name>A0A7V8VFJ0_9BACT</name>
<dbReference type="Pfam" id="PF00501">
    <property type="entry name" value="AMP-binding"/>
    <property type="match status" value="1"/>
</dbReference>